<dbReference type="EMBL" id="MHOP01000006">
    <property type="protein sequence ID" value="OGZ66330.1"/>
    <property type="molecule type" value="Genomic_DNA"/>
</dbReference>
<sequence>MRIITKADMTPNLHLKKVKLEGLKATNNEFAAMLNVCHKNATGFKAEVLLFDGDGTLTIELRDVYLPDKLIPKFAIAFDSFLAEPGYDMGTLCECALTNVLSEITSVIFTRDGDQVMIYLKIGEWRNDGQIDLETVKDYFVSK</sequence>
<gene>
    <name evidence="1" type="ORF">A2822_04695</name>
</gene>
<dbReference type="AlphaFoldDB" id="A0A1G2HVU2"/>
<proteinExistence type="predicted"/>
<reference evidence="1 2" key="1">
    <citation type="journal article" date="2016" name="Nat. Commun.">
        <title>Thousands of microbial genomes shed light on interconnected biogeochemical processes in an aquifer system.</title>
        <authorList>
            <person name="Anantharaman K."/>
            <person name="Brown C.T."/>
            <person name="Hug L.A."/>
            <person name="Sharon I."/>
            <person name="Castelle C.J."/>
            <person name="Probst A.J."/>
            <person name="Thomas B.C."/>
            <person name="Singh A."/>
            <person name="Wilkins M.J."/>
            <person name="Karaoz U."/>
            <person name="Brodie E.L."/>
            <person name="Williams K.H."/>
            <person name="Hubbard S.S."/>
            <person name="Banfield J.F."/>
        </authorList>
    </citation>
    <scope>NUCLEOTIDE SEQUENCE [LARGE SCALE GENOMIC DNA]</scope>
</reference>
<organism evidence="1 2">
    <name type="scientific">Candidatus Staskawiczbacteria bacterium RIFCSPHIGHO2_01_FULL_41_41</name>
    <dbReference type="NCBI Taxonomy" id="1802203"/>
    <lineage>
        <taxon>Bacteria</taxon>
        <taxon>Candidatus Staskawicziibacteriota</taxon>
    </lineage>
</organism>
<protein>
    <submittedName>
        <fullName evidence="1">Uncharacterized protein</fullName>
    </submittedName>
</protein>
<dbReference type="Proteomes" id="UP000178774">
    <property type="component" value="Unassembled WGS sequence"/>
</dbReference>
<accession>A0A1G2HVU2</accession>
<name>A0A1G2HVU2_9BACT</name>
<evidence type="ECO:0000313" key="1">
    <source>
        <dbReference type="EMBL" id="OGZ66330.1"/>
    </source>
</evidence>
<comment type="caution">
    <text evidence="1">The sequence shown here is derived from an EMBL/GenBank/DDBJ whole genome shotgun (WGS) entry which is preliminary data.</text>
</comment>
<evidence type="ECO:0000313" key="2">
    <source>
        <dbReference type="Proteomes" id="UP000178774"/>
    </source>
</evidence>